<feature type="compositionally biased region" description="Basic and acidic residues" evidence="1">
    <location>
        <begin position="219"/>
        <end position="228"/>
    </location>
</feature>
<feature type="region of interest" description="Disordered" evidence="1">
    <location>
        <begin position="292"/>
        <end position="319"/>
    </location>
</feature>
<sequence>MCTSHSIFSDFTTQIALLRLFRPYRERENMAYRRNGKQLEHAINLLATSQNSSSISVHCMDDLEYLQTRGLEKNLQVSGTDRMPDKHHTDFIKKTMQLHEDIFKQQASINFKNFSEYMFCSDRCGMYLTVKCNLQVRELHRLYSVQKILMEDLEKEIKQNRKYWAPITSPDINCYELVNRPNSTALTTCGYSFHIQSLREDPSSRESGSRSGETVKMSRGFDLERPADEDISTGVSAVDEKQAGPSTYADQKRKMSVDGSDEDIEVELTLSIGGCTGKKISKNYQTLDLDSPASFKSERGEDRSIPRTPLSSSNAAFDQDRKRPHWIFQSLSINRT</sequence>
<dbReference type="EMBL" id="CAADRP010001674">
    <property type="protein sequence ID" value="VFU47576.1"/>
    <property type="molecule type" value="Genomic_DNA"/>
</dbReference>
<gene>
    <name evidence="2" type="ORF">SVIM_LOCUS305800</name>
</gene>
<reference evidence="2" key="1">
    <citation type="submission" date="2019-03" db="EMBL/GenBank/DDBJ databases">
        <authorList>
            <person name="Mank J."/>
            <person name="Almeida P."/>
        </authorList>
    </citation>
    <scope>NUCLEOTIDE SEQUENCE</scope>
    <source>
        <strain evidence="2">78183</strain>
    </source>
</reference>
<feature type="region of interest" description="Disordered" evidence="1">
    <location>
        <begin position="200"/>
        <end position="259"/>
    </location>
</feature>
<name>A0A6N2M252_SALVM</name>
<dbReference type="PANTHER" id="PTHR33167:SF33">
    <property type="entry name" value="MYB-CC TYPE TRANSCRIPTION FACTOR LHEQLE-CONTAINING DOMAIN-CONTAINING PROTEIN"/>
    <property type="match status" value="1"/>
</dbReference>
<dbReference type="PANTHER" id="PTHR33167">
    <property type="entry name" value="TRANSCRIPTION FACTOR, PUTATIVE (DUF863)-RELATED"/>
    <property type="match status" value="1"/>
</dbReference>
<feature type="compositionally biased region" description="Basic and acidic residues" evidence="1">
    <location>
        <begin position="296"/>
        <end position="305"/>
    </location>
</feature>
<dbReference type="AlphaFoldDB" id="A0A6N2M252"/>
<protein>
    <submittedName>
        <fullName evidence="2">Uncharacterized protein</fullName>
    </submittedName>
</protein>
<proteinExistence type="predicted"/>
<evidence type="ECO:0000256" key="1">
    <source>
        <dbReference type="SAM" id="MobiDB-lite"/>
    </source>
</evidence>
<evidence type="ECO:0000313" key="2">
    <source>
        <dbReference type="EMBL" id="VFU47576.1"/>
    </source>
</evidence>
<accession>A0A6N2M252</accession>
<organism evidence="2">
    <name type="scientific">Salix viminalis</name>
    <name type="common">Common osier</name>
    <name type="synonym">Basket willow</name>
    <dbReference type="NCBI Taxonomy" id="40686"/>
    <lineage>
        <taxon>Eukaryota</taxon>
        <taxon>Viridiplantae</taxon>
        <taxon>Streptophyta</taxon>
        <taxon>Embryophyta</taxon>
        <taxon>Tracheophyta</taxon>
        <taxon>Spermatophyta</taxon>
        <taxon>Magnoliopsida</taxon>
        <taxon>eudicotyledons</taxon>
        <taxon>Gunneridae</taxon>
        <taxon>Pentapetalae</taxon>
        <taxon>rosids</taxon>
        <taxon>fabids</taxon>
        <taxon>Malpighiales</taxon>
        <taxon>Salicaceae</taxon>
        <taxon>Saliceae</taxon>
        <taxon>Salix</taxon>
    </lineage>
</organism>